<evidence type="ECO:0000313" key="4">
    <source>
        <dbReference type="Proteomes" id="UP000054047"/>
    </source>
</evidence>
<feature type="region of interest" description="Disordered" evidence="1">
    <location>
        <begin position="38"/>
        <end position="64"/>
    </location>
</feature>
<keyword evidence="4" id="KW-1185">Reference proteome</keyword>
<dbReference type="Gene3D" id="1.10.10.1540">
    <property type="entry name" value="Costar domain"/>
    <property type="match status" value="1"/>
</dbReference>
<dbReference type="Proteomes" id="UP000054047">
    <property type="component" value="Unassembled WGS sequence"/>
</dbReference>
<dbReference type="Pfam" id="PF14705">
    <property type="entry name" value="Costars"/>
    <property type="match status" value="1"/>
</dbReference>
<gene>
    <name evidence="3" type="ORF">ANCDUO_02160</name>
</gene>
<reference evidence="3 4" key="1">
    <citation type="submission" date="2013-12" db="EMBL/GenBank/DDBJ databases">
        <title>Draft genome of the parsitic nematode Ancylostoma duodenale.</title>
        <authorList>
            <person name="Mitreva M."/>
        </authorList>
    </citation>
    <scope>NUCLEOTIDE SEQUENCE [LARGE SCALE GENOMIC DNA]</scope>
    <source>
        <strain evidence="3 4">Zhejiang</strain>
    </source>
</reference>
<protein>
    <recommendedName>
        <fullName evidence="2">Costars domain-containing protein</fullName>
    </recommendedName>
</protein>
<accession>A0A0C2H7H6</accession>
<dbReference type="InterPro" id="IPR027817">
    <property type="entry name" value="Costars_dom"/>
</dbReference>
<dbReference type="OrthoDB" id="9871914at2759"/>
<name>A0A0C2H7H6_9BILA</name>
<dbReference type="InterPro" id="IPR038095">
    <property type="entry name" value="Costars_sf"/>
</dbReference>
<evidence type="ECO:0000313" key="3">
    <source>
        <dbReference type="EMBL" id="KIH67509.1"/>
    </source>
</evidence>
<proteinExistence type="predicted"/>
<dbReference type="EMBL" id="KN726669">
    <property type="protein sequence ID" value="KIH67509.1"/>
    <property type="molecule type" value="Genomic_DNA"/>
</dbReference>
<dbReference type="AlphaFoldDB" id="A0A0C2H7H6"/>
<evidence type="ECO:0000259" key="2">
    <source>
        <dbReference type="Pfam" id="PF14705"/>
    </source>
</evidence>
<sequence length="64" mass="7461">MLLRARKHHMVDFEGEMLFQRRDEDHNNYILRDLSGQEQYAASPPDRPGWPGGPGGPEKKFFYA</sequence>
<evidence type="ECO:0000256" key="1">
    <source>
        <dbReference type="SAM" id="MobiDB-lite"/>
    </source>
</evidence>
<organism evidence="3 4">
    <name type="scientific">Ancylostoma duodenale</name>
    <dbReference type="NCBI Taxonomy" id="51022"/>
    <lineage>
        <taxon>Eukaryota</taxon>
        <taxon>Metazoa</taxon>
        <taxon>Ecdysozoa</taxon>
        <taxon>Nematoda</taxon>
        <taxon>Chromadorea</taxon>
        <taxon>Rhabditida</taxon>
        <taxon>Rhabditina</taxon>
        <taxon>Rhabditomorpha</taxon>
        <taxon>Strongyloidea</taxon>
        <taxon>Ancylostomatidae</taxon>
        <taxon>Ancylostomatinae</taxon>
        <taxon>Ancylostoma</taxon>
    </lineage>
</organism>
<feature type="domain" description="Costars" evidence="2">
    <location>
        <begin position="1"/>
        <end position="26"/>
    </location>
</feature>